<protein>
    <recommendedName>
        <fullName evidence="4">RING-type domain-containing protein</fullName>
    </recommendedName>
</protein>
<dbReference type="GO" id="GO:0008270">
    <property type="term" value="F:zinc ion binding"/>
    <property type="evidence" value="ECO:0007669"/>
    <property type="project" value="UniProtKB-KW"/>
</dbReference>
<keyword evidence="1 3" id="KW-0863">Zinc-finger</keyword>
<dbReference type="InterPro" id="IPR001841">
    <property type="entry name" value="Znf_RING"/>
</dbReference>
<accession>A0AAV7HX45</accession>
<feature type="domain" description="RING-type" evidence="4">
    <location>
        <begin position="151"/>
        <end position="199"/>
    </location>
</feature>
<evidence type="ECO:0000313" key="5">
    <source>
        <dbReference type="EMBL" id="KAH0535332.1"/>
    </source>
</evidence>
<dbReference type="PROSITE" id="PS50089">
    <property type="entry name" value="ZF_RING_2"/>
    <property type="match status" value="1"/>
</dbReference>
<dbReference type="Proteomes" id="UP000826195">
    <property type="component" value="Unassembled WGS sequence"/>
</dbReference>
<proteinExistence type="predicted"/>
<evidence type="ECO:0000313" key="6">
    <source>
        <dbReference type="Proteomes" id="UP000826195"/>
    </source>
</evidence>
<reference evidence="5 6" key="1">
    <citation type="journal article" date="2021" name="J. Hered.">
        <title>A chromosome-level genome assembly of the parasitoid wasp, Cotesia glomerata (Hymenoptera: Braconidae).</title>
        <authorList>
            <person name="Pinto B.J."/>
            <person name="Weis J.J."/>
            <person name="Gamble T."/>
            <person name="Ode P.J."/>
            <person name="Paul R."/>
            <person name="Zaspel J.M."/>
        </authorList>
    </citation>
    <scope>NUCLEOTIDE SEQUENCE [LARGE SCALE GENOMIC DNA]</scope>
    <source>
        <strain evidence="5">CgM1</strain>
    </source>
</reference>
<dbReference type="SMART" id="SM00184">
    <property type="entry name" value="RING"/>
    <property type="match status" value="2"/>
</dbReference>
<dbReference type="EMBL" id="JAHXZJ010002982">
    <property type="protein sequence ID" value="KAH0535332.1"/>
    <property type="molecule type" value="Genomic_DNA"/>
</dbReference>
<keyword evidence="1 3" id="KW-0479">Metal-binding</keyword>
<organism evidence="5 6">
    <name type="scientific">Cotesia glomerata</name>
    <name type="common">Lepidopteran parasitic wasp</name>
    <name type="synonym">Apanteles glomeratus</name>
    <dbReference type="NCBI Taxonomy" id="32391"/>
    <lineage>
        <taxon>Eukaryota</taxon>
        <taxon>Metazoa</taxon>
        <taxon>Ecdysozoa</taxon>
        <taxon>Arthropoda</taxon>
        <taxon>Hexapoda</taxon>
        <taxon>Insecta</taxon>
        <taxon>Pterygota</taxon>
        <taxon>Neoptera</taxon>
        <taxon>Endopterygota</taxon>
        <taxon>Hymenoptera</taxon>
        <taxon>Apocrita</taxon>
        <taxon>Ichneumonoidea</taxon>
        <taxon>Braconidae</taxon>
        <taxon>Microgastrinae</taxon>
        <taxon>Cotesia</taxon>
    </lineage>
</organism>
<name>A0AAV7HX45_COTGL</name>
<sequence>MVVMHDYYNDFFFDKYLLEKELTDMSDRIDAFFAELPDASFVFENNVGNDDDDVQRSEAVVNEMQRVIDVLQPADVNAEVIDGNDIYNARCRRYNVAIVTTINLPCKHIESCNNCITRENNVCSTCNTLIARTERVFLPNDTEGDGYNLNCEICYEKPTNIMWTTCNHGLNCRRCAVAVIRGKTDNLSTTTKIQCPHCNLRAEGFMEFELSV</sequence>
<evidence type="ECO:0000256" key="1">
    <source>
        <dbReference type="ARBA" id="ARBA00022771"/>
    </source>
</evidence>
<dbReference type="AlphaFoldDB" id="A0AAV7HX45"/>
<evidence type="ECO:0000256" key="3">
    <source>
        <dbReference type="PROSITE-ProRule" id="PRU00175"/>
    </source>
</evidence>
<gene>
    <name evidence="5" type="ORF">KQX54_015927</name>
</gene>
<evidence type="ECO:0000259" key="4">
    <source>
        <dbReference type="PROSITE" id="PS50089"/>
    </source>
</evidence>
<keyword evidence="2" id="KW-0862">Zinc</keyword>
<dbReference type="Gene3D" id="3.30.40.10">
    <property type="entry name" value="Zinc/RING finger domain, C3HC4 (zinc finger)"/>
    <property type="match status" value="1"/>
</dbReference>
<comment type="caution">
    <text evidence="5">The sequence shown here is derived from an EMBL/GenBank/DDBJ whole genome shotgun (WGS) entry which is preliminary data.</text>
</comment>
<keyword evidence="6" id="KW-1185">Reference proteome</keyword>
<evidence type="ECO:0000256" key="2">
    <source>
        <dbReference type="ARBA" id="ARBA00022833"/>
    </source>
</evidence>
<dbReference type="InterPro" id="IPR013083">
    <property type="entry name" value="Znf_RING/FYVE/PHD"/>
</dbReference>
<dbReference type="SUPFAM" id="SSF57850">
    <property type="entry name" value="RING/U-box"/>
    <property type="match status" value="1"/>
</dbReference>